<organism evidence="2 3">
    <name type="scientific">Aspergillus sydowii CBS 593.65</name>
    <dbReference type="NCBI Taxonomy" id="1036612"/>
    <lineage>
        <taxon>Eukaryota</taxon>
        <taxon>Fungi</taxon>
        <taxon>Dikarya</taxon>
        <taxon>Ascomycota</taxon>
        <taxon>Pezizomycotina</taxon>
        <taxon>Eurotiomycetes</taxon>
        <taxon>Eurotiomycetidae</taxon>
        <taxon>Eurotiales</taxon>
        <taxon>Aspergillaceae</taxon>
        <taxon>Aspergillus</taxon>
        <taxon>Aspergillus subgen. Nidulantes</taxon>
    </lineage>
</organism>
<protein>
    <recommendedName>
        <fullName evidence="1">PRISE-like Rossmann-fold domain-containing protein</fullName>
    </recommendedName>
</protein>
<dbReference type="SUPFAM" id="SSF51735">
    <property type="entry name" value="NAD(P)-binding Rossmann-fold domains"/>
    <property type="match status" value="1"/>
</dbReference>
<accession>A0A1L9T2F6</accession>
<dbReference type="EMBL" id="KV878597">
    <property type="protein sequence ID" value="OJJ53597.1"/>
    <property type="molecule type" value="Genomic_DNA"/>
</dbReference>
<reference evidence="3" key="1">
    <citation type="journal article" date="2017" name="Genome Biol.">
        <title>Comparative genomics reveals high biological diversity and specific adaptations in the industrially and medically important fungal genus Aspergillus.</title>
        <authorList>
            <person name="de Vries R.P."/>
            <person name="Riley R."/>
            <person name="Wiebenga A."/>
            <person name="Aguilar-Osorio G."/>
            <person name="Amillis S."/>
            <person name="Uchima C.A."/>
            <person name="Anderluh G."/>
            <person name="Asadollahi M."/>
            <person name="Askin M."/>
            <person name="Barry K."/>
            <person name="Battaglia E."/>
            <person name="Bayram O."/>
            <person name="Benocci T."/>
            <person name="Braus-Stromeyer S.A."/>
            <person name="Caldana C."/>
            <person name="Canovas D."/>
            <person name="Cerqueira G.C."/>
            <person name="Chen F."/>
            <person name="Chen W."/>
            <person name="Choi C."/>
            <person name="Clum A."/>
            <person name="Dos Santos R.A."/>
            <person name="Damasio A.R."/>
            <person name="Diallinas G."/>
            <person name="Emri T."/>
            <person name="Fekete E."/>
            <person name="Flipphi M."/>
            <person name="Freyberg S."/>
            <person name="Gallo A."/>
            <person name="Gournas C."/>
            <person name="Habgood R."/>
            <person name="Hainaut M."/>
            <person name="Harispe M.L."/>
            <person name="Henrissat B."/>
            <person name="Hilden K.S."/>
            <person name="Hope R."/>
            <person name="Hossain A."/>
            <person name="Karabika E."/>
            <person name="Karaffa L."/>
            <person name="Karanyi Z."/>
            <person name="Krasevec N."/>
            <person name="Kuo A."/>
            <person name="Kusch H."/>
            <person name="LaButti K."/>
            <person name="Lagendijk E.L."/>
            <person name="Lapidus A."/>
            <person name="Levasseur A."/>
            <person name="Lindquist E."/>
            <person name="Lipzen A."/>
            <person name="Logrieco A.F."/>
            <person name="MacCabe A."/>
            <person name="Maekelae M.R."/>
            <person name="Malavazi I."/>
            <person name="Melin P."/>
            <person name="Meyer V."/>
            <person name="Mielnichuk N."/>
            <person name="Miskei M."/>
            <person name="Molnar A.P."/>
            <person name="Mule G."/>
            <person name="Ngan C.Y."/>
            <person name="Orejas M."/>
            <person name="Orosz E."/>
            <person name="Ouedraogo J.P."/>
            <person name="Overkamp K.M."/>
            <person name="Park H.-S."/>
            <person name="Perrone G."/>
            <person name="Piumi F."/>
            <person name="Punt P.J."/>
            <person name="Ram A.F."/>
            <person name="Ramon A."/>
            <person name="Rauscher S."/>
            <person name="Record E."/>
            <person name="Riano-Pachon D.M."/>
            <person name="Robert V."/>
            <person name="Roehrig J."/>
            <person name="Ruller R."/>
            <person name="Salamov A."/>
            <person name="Salih N.S."/>
            <person name="Samson R.A."/>
            <person name="Sandor E."/>
            <person name="Sanguinetti M."/>
            <person name="Schuetze T."/>
            <person name="Sepcic K."/>
            <person name="Shelest E."/>
            <person name="Sherlock G."/>
            <person name="Sophianopoulou V."/>
            <person name="Squina F.M."/>
            <person name="Sun H."/>
            <person name="Susca A."/>
            <person name="Todd R.B."/>
            <person name="Tsang A."/>
            <person name="Unkles S.E."/>
            <person name="van de Wiele N."/>
            <person name="van Rossen-Uffink D."/>
            <person name="Oliveira J.V."/>
            <person name="Vesth T.C."/>
            <person name="Visser J."/>
            <person name="Yu J.-H."/>
            <person name="Zhou M."/>
            <person name="Andersen M.R."/>
            <person name="Archer D.B."/>
            <person name="Baker S.E."/>
            <person name="Benoit I."/>
            <person name="Brakhage A.A."/>
            <person name="Braus G.H."/>
            <person name="Fischer R."/>
            <person name="Frisvad J.C."/>
            <person name="Goldman G.H."/>
            <person name="Houbraken J."/>
            <person name="Oakley B."/>
            <person name="Pocsi I."/>
            <person name="Scazzocchio C."/>
            <person name="Seiboth B."/>
            <person name="vanKuyk P.A."/>
            <person name="Wortman J."/>
            <person name="Dyer P.S."/>
            <person name="Grigoriev I.V."/>
        </authorList>
    </citation>
    <scope>NUCLEOTIDE SEQUENCE [LARGE SCALE GENOMIC DNA]</scope>
    <source>
        <strain evidence="3">CBS 593.65</strain>
    </source>
</reference>
<evidence type="ECO:0000313" key="2">
    <source>
        <dbReference type="EMBL" id="OJJ53597.1"/>
    </source>
</evidence>
<dbReference type="PANTHER" id="PTHR32487">
    <property type="entry name" value="3-OXO-DELTA(4,5)-STEROID 5-BETA-REDUCTASE"/>
    <property type="match status" value="1"/>
</dbReference>
<dbReference type="Proteomes" id="UP000184356">
    <property type="component" value="Unassembled WGS sequence"/>
</dbReference>
<evidence type="ECO:0000313" key="3">
    <source>
        <dbReference type="Proteomes" id="UP000184356"/>
    </source>
</evidence>
<dbReference type="PANTHER" id="PTHR32487:SF8">
    <property type="entry name" value="NAD-DEPENDENT EPIMERASE_DEHYDRATASE DOMAIN-CONTAINING PROTEIN"/>
    <property type="match status" value="1"/>
</dbReference>
<keyword evidence="3" id="KW-1185">Reference proteome</keyword>
<dbReference type="CDD" id="cd08948">
    <property type="entry name" value="5beta-POR_like_SDR_a"/>
    <property type="match status" value="1"/>
</dbReference>
<dbReference type="InterPro" id="IPR036291">
    <property type="entry name" value="NAD(P)-bd_dom_sf"/>
</dbReference>
<dbReference type="InterPro" id="IPR055222">
    <property type="entry name" value="PRISE-like_Rossmann-fold"/>
</dbReference>
<proteinExistence type="predicted"/>
<gene>
    <name evidence="2" type="ORF">ASPSYDRAFT_73049</name>
</gene>
<dbReference type="OrthoDB" id="1731983at2759"/>
<evidence type="ECO:0000259" key="1">
    <source>
        <dbReference type="Pfam" id="PF22917"/>
    </source>
</evidence>
<dbReference type="STRING" id="1036612.A0A1L9T2F6"/>
<dbReference type="Pfam" id="PF22917">
    <property type="entry name" value="PRISE"/>
    <property type="match status" value="1"/>
</dbReference>
<dbReference type="GeneID" id="63766760"/>
<dbReference type="Gene3D" id="3.40.50.720">
    <property type="entry name" value="NAD(P)-binding Rossmann-like Domain"/>
    <property type="match status" value="1"/>
</dbReference>
<feature type="domain" description="PRISE-like Rossmann-fold" evidence="1">
    <location>
        <begin position="9"/>
        <end position="406"/>
    </location>
</feature>
<sequence>MIESQNNVALVFGASGISGWAVTKNLLSYPSATTFSRVIALTHRPRTVEESGLPLDPRLELYSGVDLRANLEDVKQQLQSKIPNLDQVTHVYYLVATVANQDVVAIAYTNATAYSENVMDIKNLNVGMTHNAVHAVDQLCASMKFFLLQTGTNNYGVAVFRYMDKIEINPPLREDQPRIPSPWGDEIFYYDQVDLIKKAAQGKQWRWCEVRPDQIVGHVPAVTSMTYVEPIALYLSLYRYINGPGAKVKFPGTNKNFVYTFTESSQDIITRSEIYLSVVKPEEANGEGFNIADTDTPGPWSVRWPILAQYFGLEGTGPEEDAWGDLDKWWAEHQSEYHKMCEEYGLRHRNVDEAAWVFVKAGFTLLDRNREMSLDKIRGLGFTEELSIGQGHYLAFDRMAAEKIIPASKSLTKQ</sequence>
<name>A0A1L9T2F6_9EURO</name>
<dbReference type="AlphaFoldDB" id="A0A1L9T2F6"/>
<dbReference type="VEuPathDB" id="FungiDB:ASPSYDRAFT_73049"/>
<dbReference type="RefSeq" id="XP_040697403.1">
    <property type="nucleotide sequence ID" value="XM_040850687.1"/>
</dbReference>